<feature type="compositionally biased region" description="Basic and acidic residues" evidence="3">
    <location>
        <begin position="421"/>
        <end position="430"/>
    </location>
</feature>
<evidence type="ECO:0000259" key="6">
    <source>
        <dbReference type="Pfam" id="PF16198"/>
    </source>
</evidence>
<sequence>MGKLAAVGRSVLRFTNESMRIVMVTIIGVLLGFFIGISFPSVSITKIYVPTNPKGAERLAPGIVVPESDFHLRRLWGEPSEDLPFRPKYLVTFTVGYAQKENINRAVKKFSDNFAIMLFHYDGRVSEWDEFEWSKRAIHISARKQTKWWYAKRFLHPDIVAAYEYIFIWDEDLGVEQFNAEEYIKLVKKYSLDISQPGLEPDRGLTWQMTKRRGDREVHKFVEIMAPVFSRDSWRCVWHMIQNDLVHGWGLDFALRKCVEPAHEKIGVVDSQWIVHQVVPSLGNQGKSENGRPAWEGVRIFEKLCENCEGTVQEGMGHVSDKNGGGGEGLLQDDGHHPSKLHTGLERMLADYSSSLPSWIQFCGGARATATAVLLSSSPAPASCLRRRFLSLTVTPYPLYYDLILYRPSHPNPPRPPRSSGDADDHHLTGGDDQSPPPPAQNLDRAKQRYLRKRRSRLLPDPDAKPSSSSSETVELKPEVVDFPRLHAREEALYFHDAFAMPWEKDKHYRMLYRLEKKYFPHQSLDNAFVSDSSSPSDDKALVFFDDDNKREDDDDAVVKKEKEGGDRGEVLERKVEDFFRSLKKGPGAGNGDAKAKAKKATEAPPRESVVEEWPQPHLASRRTELPPTWNGPTGTVVLIDKPKGYFNSILFQQITSFHYWTRIYFNSLLSLQCLSNESGWTSFTVCGKLRRLVKVQKVGHAGTLDPMATGLLIVCVGRATKVVDRYQGMVKGYSGVFRLGEATSTWDADSPVIQREPWEHIKDEDIRKAAASFMGEIWQVPPMFSAIKVGGEKMYDKARRGETVELSPRRISIYKFDIERSLEDRQNLIFRVTCSKGTYIRSLCADLGKALGSCAHLTALRRDSIGDYSVNDAWSFAELEEQITKGYL</sequence>
<dbReference type="NCBIfam" id="TIGR00431">
    <property type="entry name" value="TruB"/>
    <property type="match status" value="1"/>
</dbReference>
<feature type="transmembrane region" description="Helical" evidence="4">
    <location>
        <begin position="21"/>
        <end position="42"/>
    </location>
</feature>
<protein>
    <recommendedName>
        <fullName evidence="2">tRNA pseudouridine(55) synthase</fullName>
        <ecNumber evidence="2">5.4.99.25</ecNumber>
    </recommendedName>
</protein>
<dbReference type="EC" id="5.4.99.25" evidence="2"/>
<dbReference type="InterPro" id="IPR002501">
    <property type="entry name" value="PsdUridine_synth_N"/>
</dbReference>
<dbReference type="STRING" id="77586.A0A0D9WBV8"/>
<proteinExistence type="inferred from homology"/>
<dbReference type="PANTHER" id="PTHR31210:SF89">
    <property type="entry name" value="OS05G0108100 PROTEIN"/>
    <property type="match status" value="1"/>
</dbReference>
<feature type="compositionally biased region" description="Basic residues" evidence="3">
    <location>
        <begin position="448"/>
        <end position="457"/>
    </location>
</feature>
<dbReference type="PANTHER" id="PTHR31210">
    <property type="entry name" value="OS06G0731900 PROTEIN"/>
    <property type="match status" value="1"/>
</dbReference>
<dbReference type="InterPro" id="IPR032819">
    <property type="entry name" value="TruB_C"/>
</dbReference>
<feature type="domain" description="Pseudouridine synthase II N-terminal" evidence="5">
    <location>
        <begin position="691"/>
        <end position="841"/>
    </location>
</feature>
<dbReference type="eggNOG" id="KOG2529">
    <property type="taxonomic scope" value="Eukaryota"/>
</dbReference>
<dbReference type="Pfam" id="PF01509">
    <property type="entry name" value="TruB_N"/>
    <property type="match status" value="1"/>
</dbReference>
<reference evidence="7" key="3">
    <citation type="submission" date="2015-04" db="UniProtKB">
        <authorList>
            <consortium name="EnsemblPlants"/>
        </authorList>
    </citation>
    <scope>IDENTIFICATION</scope>
</reference>
<dbReference type="GO" id="GO:0001522">
    <property type="term" value="P:pseudouridine synthesis"/>
    <property type="evidence" value="ECO:0007669"/>
    <property type="project" value="InterPro"/>
</dbReference>
<reference evidence="7 8" key="1">
    <citation type="submission" date="2012-08" db="EMBL/GenBank/DDBJ databases">
        <title>Oryza genome evolution.</title>
        <authorList>
            <person name="Wing R.A."/>
        </authorList>
    </citation>
    <scope>NUCLEOTIDE SEQUENCE</scope>
</reference>
<comment type="similarity">
    <text evidence="1">Belongs to the pseudouridine synthase TruB family.</text>
</comment>
<feature type="region of interest" description="Disordered" evidence="3">
    <location>
        <begin position="321"/>
        <end position="341"/>
    </location>
</feature>
<evidence type="ECO:0000256" key="3">
    <source>
        <dbReference type="SAM" id="MobiDB-lite"/>
    </source>
</evidence>
<dbReference type="GO" id="GO:0160148">
    <property type="term" value="F:tRNA pseudouridine(55) synthase activity"/>
    <property type="evidence" value="ECO:0007669"/>
    <property type="project" value="UniProtKB-EC"/>
</dbReference>
<evidence type="ECO:0000313" key="8">
    <source>
        <dbReference type="Proteomes" id="UP000032180"/>
    </source>
</evidence>
<dbReference type="EnsemblPlants" id="LPERR05G00560.1">
    <property type="protein sequence ID" value="LPERR05G00560.1"/>
    <property type="gene ID" value="LPERR05G00560"/>
</dbReference>
<evidence type="ECO:0000313" key="7">
    <source>
        <dbReference type="EnsemblPlants" id="LPERR05G00560.1"/>
    </source>
</evidence>
<dbReference type="Proteomes" id="UP000032180">
    <property type="component" value="Chromosome 5"/>
</dbReference>
<dbReference type="InterPro" id="IPR007877">
    <property type="entry name" value="DUF707"/>
</dbReference>
<dbReference type="HAMAP" id="MF_01080">
    <property type="entry name" value="TruB_bact"/>
    <property type="match status" value="1"/>
</dbReference>
<feature type="region of interest" description="Disordered" evidence="3">
    <location>
        <begin position="583"/>
        <end position="627"/>
    </location>
</feature>
<evidence type="ECO:0000256" key="4">
    <source>
        <dbReference type="SAM" id="Phobius"/>
    </source>
</evidence>
<dbReference type="GO" id="GO:0003723">
    <property type="term" value="F:RNA binding"/>
    <property type="evidence" value="ECO:0007669"/>
    <property type="project" value="InterPro"/>
</dbReference>
<dbReference type="InterPro" id="IPR020103">
    <property type="entry name" value="PsdUridine_synth_cat_dom_sf"/>
</dbReference>
<dbReference type="Pfam" id="PF16198">
    <property type="entry name" value="TruB_C_2"/>
    <property type="match status" value="1"/>
</dbReference>
<evidence type="ECO:0000259" key="5">
    <source>
        <dbReference type="Pfam" id="PF01509"/>
    </source>
</evidence>
<dbReference type="CDD" id="cd02573">
    <property type="entry name" value="PseudoU_synth_EcTruB"/>
    <property type="match status" value="1"/>
</dbReference>
<dbReference type="Pfam" id="PF05212">
    <property type="entry name" value="DUF707"/>
    <property type="match status" value="1"/>
</dbReference>
<feature type="region of interest" description="Disordered" evidence="3">
    <location>
        <begin position="410"/>
        <end position="476"/>
    </location>
</feature>
<feature type="domain" description="tRNA pseudouridylate synthase B C-terminal" evidence="6">
    <location>
        <begin position="842"/>
        <end position="883"/>
    </location>
</feature>
<dbReference type="GO" id="GO:0008033">
    <property type="term" value="P:tRNA processing"/>
    <property type="evidence" value="ECO:0007669"/>
    <property type="project" value="UniProtKB-KW"/>
</dbReference>
<dbReference type="HOGENOM" id="CLU_012577_0_0_1"/>
<organism evidence="7 8">
    <name type="scientific">Leersia perrieri</name>
    <dbReference type="NCBI Taxonomy" id="77586"/>
    <lineage>
        <taxon>Eukaryota</taxon>
        <taxon>Viridiplantae</taxon>
        <taxon>Streptophyta</taxon>
        <taxon>Embryophyta</taxon>
        <taxon>Tracheophyta</taxon>
        <taxon>Spermatophyta</taxon>
        <taxon>Magnoliopsida</taxon>
        <taxon>Liliopsida</taxon>
        <taxon>Poales</taxon>
        <taxon>Poaceae</taxon>
        <taxon>BOP clade</taxon>
        <taxon>Oryzoideae</taxon>
        <taxon>Oryzeae</taxon>
        <taxon>Oryzinae</taxon>
        <taxon>Leersia</taxon>
    </lineage>
</organism>
<reference evidence="8" key="2">
    <citation type="submission" date="2013-12" db="EMBL/GenBank/DDBJ databases">
        <authorList>
            <person name="Yu Y."/>
            <person name="Lee S."/>
            <person name="de Baynast K."/>
            <person name="Wissotski M."/>
            <person name="Liu L."/>
            <person name="Talag J."/>
            <person name="Goicoechea J."/>
            <person name="Angelova A."/>
            <person name="Jetty R."/>
            <person name="Kudrna D."/>
            <person name="Golser W."/>
            <person name="Rivera L."/>
            <person name="Zhang J."/>
            <person name="Wing R."/>
        </authorList>
    </citation>
    <scope>NUCLEOTIDE SEQUENCE</scope>
</reference>
<keyword evidence="4" id="KW-0472">Membrane</keyword>
<accession>A0A0D9WBV8</accession>
<feature type="compositionally biased region" description="Basic and acidic residues" evidence="3">
    <location>
        <begin position="594"/>
        <end position="610"/>
    </location>
</feature>
<dbReference type="InterPro" id="IPR014780">
    <property type="entry name" value="tRNA_psdUridine_synth_TruB"/>
</dbReference>
<dbReference type="AlphaFoldDB" id="A0A0D9WBV8"/>
<dbReference type="FunFam" id="3.30.2350.10:FF:000012">
    <property type="entry name" value="tRNA pseudouridine synthase B"/>
    <property type="match status" value="1"/>
</dbReference>
<dbReference type="SUPFAM" id="SSF55120">
    <property type="entry name" value="Pseudouridine synthase"/>
    <property type="match status" value="1"/>
</dbReference>
<keyword evidence="8" id="KW-1185">Reference proteome</keyword>
<name>A0A0D9WBV8_9ORYZ</name>
<dbReference type="Gene3D" id="3.30.2350.10">
    <property type="entry name" value="Pseudouridine synthase"/>
    <property type="match status" value="1"/>
</dbReference>
<evidence type="ECO:0000256" key="1">
    <source>
        <dbReference type="ARBA" id="ARBA00008999"/>
    </source>
</evidence>
<keyword evidence="4" id="KW-0812">Transmembrane</keyword>
<dbReference type="Gramene" id="LPERR05G00560.1">
    <property type="protein sequence ID" value="LPERR05G00560.1"/>
    <property type="gene ID" value="LPERR05G00560"/>
</dbReference>
<keyword evidence="4" id="KW-1133">Transmembrane helix</keyword>
<evidence type="ECO:0000256" key="2">
    <source>
        <dbReference type="ARBA" id="ARBA00012787"/>
    </source>
</evidence>